<evidence type="ECO:0000313" key="1">
    <source>
        <dbReference type="EMBL" id="RUP48661.1"/>
    </source>
</evidence>
<dbReference type="InterPro" id="IPR007853">
    <property type="entry name" value="Znf_DNL-typ"/>
</dbReference>
<dbReference type="GO" id="GO:0050821">
    <property type="term" value="P:protein stabilization"/>
    <property type="evidence" value="ECO:0007669"/>
    <property type="project" value="TreeGrafter"/>
</dbReference>
<dbReference type="GO" id="GO:0051087">
    <property type="term" value="F:protein-folding chaperone binding"/>
    <property type="evidence" value="ECO:0007669"/>
    <property type="project" value="TreeGrafter"/>
</dbReference>
<dbReference type="GO" id="GO:0008270">
    <property type="term" value="F:zinc ion binding"/>
    <property type="evidence" value="ECO:0007669"/>
    <property type="project" value="UniProtKB-KW"/>
</dbReference>
<dbReference type="EMBL" id="RBNI01003125">
    <property type="protein sequence ID" value="RUP48661.1"/>
    <property type="molecule type" value="Genomic_DNA"/>
</dbReference>
<dbReference type="Pfam" id="PF05180">
    <property type="entry name" value="zf-DNL"/>
    <property type="match status" value="1"/>
</dbReference>
<protein>
    <submittedName>
        <fullName evidence="1">DNL zinc finger-domain-containing protein</fullName>
    </submittedName>
</protein>
<dbReference type="PANTHER" id="PTHR20922">
    <property type="entry name" value="DNL-TYPE ZINC FINGER PROTEIN"/>
    <property type="match status" value="1"/>
</dbReference>
<dbReference type="PROSITE" id="PS51501">
    <property type="entry name" value="ZF_DNL"/>
    <property type="match status" value="1"/>
</dbReference>
<gene>
    <name evidence="1" type="ORF">BC936DRAFT_144223</name>
</gene>
<dbReference type="GO" id="GO:0006457">
    <property type="term" value="P:protein folding"/>
    <property type="evidence" value="ECO:0007669"/>
    <property type="project" value="TreeGrafter"/>
</dbReference>
<dbReference type="OrthoDB" id="512667at2759"/>
<reference evidence="1 2" key="1">
    <citation type="journal article" date="2018" name="New Phytol.">
        <title>Phylogenomics of Endogonaceae and evolution of mycorrhizas within Mucoromycota.</title>
        <authorList>
            <person name="Chang Y."/>
            <person name="Desiro A."/>
            <person name="Na H."/>
            <person name="Sandor L."/>
            <person name="Lipzen A."/>
            <person name="Clum A."/>
            <person name="Barry K."/>
            <person name="Grigoriev I.V."/>
            <person name="Martin F.M."/>
            <person name="Stajich J.E."/>
            <person name="Smith M.E."/>
            <person name="Bonito G."/>
            <person name="Spatafora J.W."/>
        </authorList>
    </citation>
    <scope>NUCLEOTIDE SEQUENCE [LARGE SCALE GENOMIC DNA]</scope>
    <source>
        <strain evidence="1 2">GMNB39</strain>
    </source>
</reference>
<accession>A0A433DCT3</accession>
<dbReference type="PANTHER" id="PTHR20922:SF13">
    <property type="entry name" value="DNL-TYPE ZINC FINGER PROTEIN"/>
    <property type="match status" value="1"/>
</dbReference>
<dbReference type="GO" id="GO:0005739">
    <property type="term" value="C:mitochondrion"/>
    <property type="evidence" value="ECO:0007669"/>
    <property type="project" value="TreeGrafter"/>
</dbReference>
<name>A0A433DCT3_9FUNG</name>
<comment type="caution">
    <text evidence="1">The sequence shown here is derived from an EMBL/GenBank/DDBJ whole genome shotgun (WGS) entry which is preliminary data.</text>
</comment>
<keyword evidence="2" id="KW-1185">Reference proteome</keyword>
<dbReference type="InterPro" id="IPR024158">
    <property type="entry name" value="Mt_import_TIM15"/>
</dbReference>
<sequence length="204" mass="22902">MLRQTTKHSIHRALLALSFSTASPSALLPPPPFTAITFKTQTLPRTSQSFTAALVRNFGSSRPYLRDDDRSKSDPPVATSSESANQTHQHKHQILIAFTCKVCSHRTHHVMSKQAYTTGVVIIQCVECKNRHLIADHLGWFRDGSTTVEDLVKEKGEIVRKFVADGGDVMEWLPEVVEEEVGVRANARLEAEKLKNEKQEKEKD</sequence>
<organism evidence="1 2">
    <name type="scientific">Jimgerdemannia flammicorona</name>
    <dbReference type="NCBI Taxonomy" id="994334"/>
    <lineage>
        <taxon>Eukaryota</taxon>
        <taxon>Fungi</taxon>
        <taxon>Fungi incertae sedis</taxon>
        <taxon>Mucoromycota</taxon>
        <taxon>Mucoromycotina</taxon>
        <taxon>Endogonomycetes</taxon>
        <taxon>Endogonales</taxon>
        <taxon>Endogonaceae</taxon>
        <taxon>Jimgerdemannia</taxon>
    </lineage>
</organism>
<dbReference type="GO" id="GO:0030150">
    <property type="term" value="P:protein import into mitochondrial matrix"/>
    <property type="evidence" value="ECO:0007669"/>
    <property type="project" value="TreeGrafter"/>
</dbReference>
<dbReference type="Proteomes" id="UP000268093">
    <property type="component" value="Unassembled WGS sequence"/>
</dbReference>
<evidence type="ECO:0000313" key="2">
    <source>
        <dbReference type="Proteomes" id="UP000268093"/>
    </source>
</evidence>
<proteinExistence type="predicted"/>